<dbReference type="FunFam" id="3.40.50.1100:FF:000001">
    <property type="entry name" value="Tryptophan synthase beta chain"/>
    <property type="match status" value="1"/>
</dbReference>
<evidence type="ECO:0000256" key="11">
    <source>
        <dbReference type="ARBA" id="ARBA00049047"/>
    </source>
</evidence>
<comment type="subunit">
    <text evidence="5 12">Tetramer of two alpha and two beta chains.</text>
</comment>
<keyword evidence="9 12" id="KW-0057">Aromatic amino acid biosynthesis</keyword>
<feature type="modified residue" description="N6-(pyridoxal phosphate)lysine" evidence="12">
    <location>
        <position position="84"/>
    </location>
</feature>
<comment type="catalytic activity">
    <reaction evidence="11 12">
        <text>(1S,2R)-1-C-(indol-3-yl)glycerol 3-phosphate + L-serine = D-glyceraldehyde 3-phosphate + L-tryptophan + H2O</text>
        <dbReference type="Rhea" id="RHEA:10532"/>
        <dbReference type="ChEBI" id="CHEBI:15377"/>
        <dbReference type="ChEBI" id="CHEBI:33384"/>
        <dbReference type="ChEBI" id="CHEBI:57912"/>
        <dbReference type="ChEBI" id="CHEBI:58866"/>
        <dbReference type="ChEBI" id="CHEBI:59776"/>
        <dbReference type="EC" id="4.2.1.20"/>
    </reaction>
</comment>
<dbReference type="GO" id="GO:0005737">
    <property type="term" value="C:cytoplasm"/>
    <property type="evidence" value="ECO:0007669"/>
    <property type="project" value="TreeGrafter"/>
</dbReference>
<comment type="function">
    <text evidence="2 12">The beta subunit is responsible for the synthesis of L-tryptophan from indole and L-serine.</text>
</comment>
<evidence type="ECO:0000256" key="8">
    <source>
        <dbReference type="ARBA" id="ARBA00022898"/>
    </source>
</evidence>
<dbReference type="RefSeq" id="WP_039254225.1">
    <property type="nucleotide sequence ID" value="NZ_JENJ01000017.1"/>
</dbReference>
<evidence type="ECO:0000256" key="9">
    <source>
        <dbReference type="ARBA" id="ARBA00023141"/>
    </source>
</evidence>
<comment type="caution">
    <text evidence="14">The sequence shown here is derived from an EMBL/GenBank/DDBJ whole genome shotgun (WGS) entry which is preliminary data.</text>
</comment>
<dbReference type="Proteomes" id="UP000030012">
    <property type="component" value="Unassembled WGS sequence"/>
</dbReference>
<dbReference type="FunFam" id="3.40.50.1100:FF:000004">
    <property type="entry name" value="Tryptophan synthase beta chain"/>
    <property type="match status" value="1"/>
</dbReference>
<dbReference type="PIRSF" id="PIRSF001413">
    <property type="entry name" value="Trp_syn_beta"/>
    <property type="match status" value="1"/>
</dbReference>
<dbReference type="Pfam" id="PF00291">
    <property type="entry name" value="PALP"/>
    <property type="match status" value="1"/>
</dbReference>
<dbReference type="InterPro" id="IPR001926">
    <property type="entry name" value="TrpB-like_PALP"/>
</dbReference>
<keyword evidence="10 12" id="KW-0456">Lyase</keyword>
<protein>
    <recommendedName>
        <fullName evidence="12">Tryptophan synthase beta chain</fullName>
        <ecNumber evidence="12">4.2.1.20</ecNumber>
    </recommendedName>
</protein>
<comment type="pathway">
    <text evidence="3 12">Amino-acid biosynthesis; L-tryptophan biosynthesis; L-tryptophan from chorismate: step 5/5.</text>
</comment>
<keyword evidence="6 12" id="KW-0028">Amino-acid biosynthesis</keyword>
<dbReference type="OrthoDB" id="9766131at2"/>
<dbReference type="InterPro" id="IPR006653">
    <property type="entry name" value="Trp_synth_b_CS"/>
</dbReference>
<dbReference type="HAMAP" id="MF_00133">
    <property type="entry name" value="Trp_synth_beta"/>
    <property type="match status" value="1"/>
</dbReference>
<reference evidence="14 15" key="1">
    <citation type="submission" date="2014-01" db="EMBL/GenBank/DDBJ databases">
        <title>Plasmidome dynamics in the species complex Clostridium novyi sensu lato converts strains of independent lineages into distinctly different pathogens.</title>
        <authorList>
            <person name="Skarin H."/>
            <person name="Segerman B."/>
        </authorList>
    </citation>
    <scope>NUCLEOTIDE SEQUENCE [LARGE SCALE GENOMIC DNA]</scope>
    <source>
        <strain evidence="14 15">4552</strain>
    </source>
</reference>
<dbReference type="InterPro" id="IPR036052">
    <property type="entry name" value="TrpB-like_PALP_sf"/>
</dbReference>
<evidence type="ECO:0000313" key="15">
    <source>
        <dbReference type="Proteomes" id="UP000030012"/>
    </source>
</evidence>
<dbReference type="PANTHER" id="PTHR48077:SF3">
    <property type="entry name" value="TRYPTOPHAN SYNTHASE"/>
    <property type="match status" value="1"/>
</dbReference>
<dbReference type="Gene3D" id="3.40.50.1100">
    <property type="match status" value="2"/>
</dbReference>
<evidence type="ECO:0000256" key="1">
    <source>
        <dbReference type="ARBA" id="ARBA00001933"/>
    </source>
</evidence>
<organism evidence="14 15">
    <name type="scientific">Clostridium novyi A str. 4552</name>
    <dbReference type="NCBI Taxonomy" id="1444289"/>
    <lineage>
        <taxon>Bacteria</taxon>
        <taxon>Bacillati</taxon>
        <taxon>Bacillota</taxon>
        <taxon>Clostridia</taxon>
        <taxon>Eubacteriales</taxon>
        <taxon>Clostridiaceae</taxon>
        <taxon>Clostridium</taxon>
    </lineage>
</organism>
<evidence type="ECO:0000256" key="10">
    <source>
        <dbReference type="ARBA" id="ARBA00023239"/>
    </source>
</evidence>
<evidence type="ECO:0000256" key="2">
    <source>
        <dbReference type="ARBA" id="ARBA00002786"/>
    </source>
</evidence>
<comment type="cofactor">
    <cofactor evidence="1 12">
        <name>pyridoxal 5'-phosphate</name>
        <dbReference type="ChEBI" id="CHEBI:597326"/>
    </cofactor>
</comment>
<name>A0A0A0IBA0_CLONO</name>
<dbReference type="PANTHER" id="PTHR48077">
    <property type="entry name" value="TRYPTOPHAN SYNTHASE-RELATED"/>
    <property type="match status" value="1"/>
</dbReference>
<dbReference type="EMBL" id="JENJ01000017">
    <property type="protein sequence ID" value="KGM96890.1"/>
    <property type="molecule type" value="Genomic_DNA"/>
</dbReference>
<evidence type="ECO:0000256" key="3">
    <source>
        <dbReference type="ARBA" id="ARBA00004733"/>
    </source>
</evidence>
<comment type="similarity">
    <text evidence="4 12">Belongs to the TrpB family.</text>
</comment>
<evidence type="ECO:0000256" key="12">
    <source>
        <dbReference type="HAMAP-Rule" id="MF_00133"/>
    </source>
</evidence>
<feature type="domain" description="Tryptophan synthase beta chain-like PALP" evidence="13">
    <location>
        <begin position="51"/>
        <end position="374"/>
    </location>
</feature>
<evidence type="ECO:0000259" key="13">
    <source>
        <dbReference type="Pfam" id="PF00291"/>
    </source>
</evidence>
<evidence type="ECO:0000256" key="4">
    <source>
        <dbReference type="ARBA" id="ARBA00009982"/>
    </source>
</evidence>
<dbReference type="EC" id="4.2.1.20" evidence="12"/>
<dbReference type="InterPro" id="IPR006654">
    <property type="entry name" value="Trp_synth_beta"/>
</dbReference>
<evidence type="ECO:0000256" key="5">
    <source>
        <dbReference type="ARBA" id="ARBA00011270"/>
    </source>
</evidence>
<keyword evidence="8 12" id="KW-0663">Pyridoxal phosphate</keyword>
<sequence>MKKQFGKFGGQYVSKELTNALKELEENFYKYYNDDDFKNEYLYYLKNYVGRPSLLYYAERLTKALGGAKIYLKREDLNHTGAHKINNAIGQILLAKRMGKKKVIAETGAGQHGVATATAAALFGMECTIFMGEEDIRRQKLNTFRMELLGAKVKSVTSGNGTLKDAVDYAIKEWVKRADDTFYVLGSAVGPHPYPTMVREFQKMIGEETKEQILQLEGRLPDTLIACVGGGSNAIGLFYPFIKDENTEIIGVEAGGKGVETGKHGAAFADGKIGVIHGMKTVIMEDDKGNIKEAYSISAGLDYPGVGPEHAYLNDIGRAKYVSVTDEEAVEAFKYLCAKEGIIPALESSHAIAYTMKFAPTMSKDKIIVVNLSGRGDKDVQTISEYLNK</sequence>
<dbReference type="CDD" id="cd06446">
    <property type="entry name" value="Trp-synth_B"/>
    <property type="match status" value="1"/>
</dbReference>
<dbReference type="InterPro" id="IPR023026">
    <property type="entry name" value="Trp_synth_beta/beta-like"/>
</dbReference>
<evidence type="ECO:0000313" key="14">
    <source>
        <dbReference type="EMBL" id="KGM96890.1"/>
    </source>
</evidence>
<dbReference type="AlphaFoldDB" id="A0A0A0IBA0"/>
<evidence type="ECO:0000256" key="6">
    <source>
        <dbReference type="ARBA" id="ARBA00022605"/>
    </source>
</evidence>
<dbReference type="PROSITE" id="PS00168">
    <property type="entry name" value="TRP_SYNTHASE_BETA"/>
    <property type="match status" value="1"/>
</dbReference>
<dbReference type="UniPathway" id="UPA00035">
    <property type="reaction ID" value="UER00044"/>
</dbReference>
<dbReference type="GO" id="GO:0004834">
    <property type="term" value="F:tryptophan synthase activity"/>
    <property type="evidence" value="ECO:0007669"/>
    <property type="project" value="UniProtKB-UniRule"/>
</dbReference>
<evidence type="ECO:0000256" key="7">
    <source>
        <dbReference type="ARBA" id="ARBA00022822"/>
    </source>
</evidence>
<dbReference type="NCBIfam" id="TIGR00263">
    <property type="entry name" value="trpB"/>
    <property type="match status" value="1"/>
</dbReference>
<gene>
    <name evidence="12" type="primary">trpB</name>
    <name evidence="14" type="ORF">Z968_05200</name>
</gene>
<proteinExistence type="inferred from homology"/>
<accession>A0A0A0IBA0</accession>
<dbReference type="SUPFAM" id="SSF53686">
    <property type="entry name" value="Tryptophan synthase beta subunit-like PLP-dependent enzymes"/>
    <property type="match status" value="1"/>
</dbReference>
<keyword evidence="7 12" id="KW-0822">Tryptophan biosynthesis</keyword>